<dbReference type="AlphaFoldDB" id="A0A015NIN3"/>
<evidence type="ECO:0000313" key="2">
    <source>
        <dbReference type="Proteomes" id="UP000022910"/>
    </source>
</evidence>
<dbReference type="EMBL" id="JEMT01004377">
    <property type="protein sequence ID" value="EXX79308.1"/>
    <property type="molecule type" value="Genomic_DNA"/>
</dbReference>
<evidence type="ECO:0000313" key="1">
    <source>
        <dbReference type="EMBL" id="EXX79308.1"/>
    </source>
</evidence>
<dbReference type="OrthoDB" id="2371335at2759"/>
<accession>A0A015NIN3</accession>
<dbReference type="HOGENOM" id="CLU_2400849_0_0_1"/>
<dbReference type="Proteomes" id="UP000022910">
    <property type="component" value="Unassembled WGS sequence"/>
</dbReference>
<organism evidence="1 2">
    <name type="scientific">Rhizophagus irregularis (strain DAOM 197198w)</name>
    <name type="common">Glomus intraradices</name>
    <dbReference type="NCBI Taxonomy" id="1432141"/>
    <lineage>
        <taxon>Eukaryota</taxon>
        <taxon>Fungi</taxon>
        <taxon>Fungi incertae sedis</taxon>
        <taxon>Mucoromycota</taxon>
        <taxon>Glomeromycotina</taxon>
        <taxon>Glomeromycetes</taxon>
        <taxon>Glomerales</taxon>
        <taxon>Glomeraceae</taxon>
        <taxon>Rhizophagus</taxon>
    </lineage>
</organism>
<comment type="caution">
    <text evidence="1">The sequence shown here is derived from an EMBL/GenBank/DDBJ whole genome shotgun (WGS) entry which is preliminary data.</text>
</comment>
<sequence>MVNSDYNQPRINKSNMAICFDCWKLVKITDIKPKKTYFSRWCRYGYEIKSKDLMKYHWDNECSKVKTPDRSARIIQRAYRNYKKQPETFAKRV</sequence>
<proteinExistence type="predicted"/>
<gene>
    <name evidence="1" type="ORF">RirG_006880</name>
</gene>
<keyword evidence="2" id="KW-1185">Reference proteome</keyword>
<protein>
    <submittedName>
        <fullName evidence="1">Uncharacterized protein</fullName>
    </submittedName>
</protein>
<reference evidence="1 2" key="1">
    <citation type="submission" date="2014-02" db="EMBL/GenBank/DDBJ databases">
        <title>Single nucleus genome sequencing reveals high similarity among nuclei of an endomycorrhizal fungus.</title>
        <authorList>
            <person name="Lin K."/>
            <person name="Geurts R."/>
            <person name="Zhang Z."/>
            <person name="Limpens E."/>
            <person name="Saunders D.G."/>
            <person name="Mu D."/>
            <person name="Pang E."/>
            <person name="Cao H."/>
            <person name="Cha H."/>
            <person name="Lin T."/>
            <person name="Zhou Q."/>
            <person name="Shang Y."/>
            <person name="Li Y."/>
            <person name="Ivanov S."/>
            <person name="Sharma T."/>
            <person name="Velzen R.V."/>
            <person name="Ruijter N.D."/>
            <person name="Aanen D.K."/>
            <person name="Win J."/>
            <person name="Kamoun S."/>
            <person name="Bisseling T."/>
            <person name="Huang S."/>
        </authorList>
    </citation>
    <scope>NUCLEOTIDE SEQUENCE [LARGE SCALE GENOMIC DNA]</scope>
    <source>
        <strain evidence="2">DAOM197198w</strain>
    </source>
</reference>
<name>A0A015NIN3_RHIIW</name>